<evidence type="ECO:0000256" key="1">
    <source>
        <dbReference type="SAM" id="MobiDB-lite"/>
    </source>
</evidence>
<evidence type="ECO:0000313" key="2">
    <source>
        <dbReference type="EMBL" id="KYN40980.1"/>
    </source>
</evidence>
<dbReference type="EMBL" id="KQ981491">
    <property type="protein sequence ID" value="KYN40980.1"/>
    <property type="molecule type" value="Genomic_DNA"/>
</dbReference>
<sequence>MPNAPRSRGIMAIARRRESVYRRTNGAETSPVRPRWRESDRNGARKKEKQSGEAREWQEAGKGKEKTGRRTKEAPSTDEGQRWELKGETGDRTGPRCRRCGGHLALRRPPSCPPIAPSSPPHLRFRTSECACDSVSVRVRRSSCPPISAYLTSSPTRVLRAHAHAHASGNAER</sequence>
<feature type="compositionally biased region" description="Pro residues" evidence="1">
    <location>
        <begin position="110"/>
        <end position="120"/>
    </location>
</feature>
<dbReference type="Proteomes" id="UP000078541">
    <property type="component" value="Unassembled WGS sequence"/>
</dbReference>
<name>A0A195FJY6_9HYME</name>
<feature type="region of interest" description="Disordered" evidence="1">
    <location>
        <begin position="1"/>
        <end position="125"/>
    </location>
</feature>
<gene>
    <name evidence="2" type="ORF">ALC56_04573</name>
</gene>
<reference evidence="2 3" key="1">
    <citation type="submission" date="2016-03" db="EMBL/GenBank/DDBJ databases">
        <title>Trachymyrmex septentrionalis WGS genome.</title>
        <authorList>
            <person name="Nygaard S."/>
            <person name="Hu H."/>
            <person name="Boomsma J."/>
            <person name="Zhang G."/>
        </authorList>
    </citation>
    <scope>NUCLEOTIDE SEQUENCE [LARGE SCALE GENOMIC DNA]</scope>
    <source>
        <strain evidence="2">Tsep2-gDNA-1</strain>
        <tissue evidence="2">Whole body</tissue>
    </source>
</reference>
<dbReference type="AlphaFoldDB" id="A0A195FJY6"/>
<feature type="compositionally biased region" description="Basic and acidic residues" evidence="1">
    <location>
        <begin position="35"/>
        <end position="94"/>
    </location>
</feature>
<evidence type="ECO:0000313" key="3">
    <source>
        <dbReference type="Proteomes" id="UP000078541"/>
    </source>
</evidence>
<keyword evidence="3" id="KW-1185">Reference proteome</keyword>
<organism evidence="2 3">
    <name type="scientific">Trachymyrmex septentrionalis</name>
    <dbReference type="NCBI Taxonomy" id="34720"/>
    <lineage>
        <taxon>Eukaryota</taxon>
        <taxon>Metazoa</taxon>
        <taxon>Ecdysozoa</taxon>
        <taxon>Arthropoda</taxon>
        <taxon>Hexapoda</taxon>
        <taxon>Insecta</taxon>
        <taxon>Pterygota</taxon>
        <taxon>Neoptera</taxon>
        <taxon>Endopterygota</taxon>
        <taxon>Hymenoptera</taxon>
        <taxon>Apocrita</taxon>
        <taxon>Aculeata</taxon>
        <taxon>Formicoidea</taxon>
        <taxon>Formicidae</taxon>
        <taxon>Myrmicinae</taxon>
        <taxon>Trachymyrmex</taxon>
    </lineage>
</organism>
<protein>
    <submittedName>
        <fullName evidence="2">Uncharacterized protein</fullName>
    </submittedName>
</protein>
<proteinExistence type="predicted"/>
<accession>A0A195FJY6</accession>